<feature type="chain" id="PRO_5027606227" evidence="2">
    <location>
        <begin position="21"/>
        <end position="202"/>
    </location>
</feature>
<keyword evidence="4" id="KW-1185">Reference proteome</keyword>
<dbReference type="InParanoid" id="A0A6P8RZJ1"/>
<dbReference type="GO" id="GO:0005737">
    <property type="term" value="C:cytoplasm"/>
    <property type="evidence" value="ECO:0007669"/>
    <property type="project" value="TreeGrafter"/>
</dbReference>
<evidence type="ECO:0000259" key="3">
    <source>
        <dbReference type="Pfam" id="PF00644"/>
    </source>
</evidence>
<dbReference type="RefSeq" id="XP_033811230.1">
    <property type="nucleotide sequence ID" value="XM_033955339.1"/>
</dbReference>
<dbReference type="Proteomes" id="UP000515159">
    <property type="component" value="Chromosome 8"/>
</dbReference>
<reference evidence="5" key="1">
    <citation type="submission" date="2025-08" db="UniProtKB">
        <authorList>
            <consortium name="RefSeq"/>
        </authorList>
    </citation>
    <scope>IDENTIFICATION</scope>
</reference>
<gene>
    <name evidence="5" type="primary">LOC117365225</name>
</gene>
<dbReference type="GeneID" id="117365225"/>
<dbReference type="AlphaFoldDB" id="A0A6P8RZJ1"/>
<evidence type="ECO:0000256" key="2">
    <source>
        <dbReference type="SAM" id="SignalP"/>
    </source>
</evidence>
<accession>A0A6P8RZJ1</accession>
<name>A0A6P8RZJ1_GEOSA</name>
<evidence type="ECO:0000256" key="1">
    <source>
        <dbReference type="ARBA" id="ARBA00024347"/>
    </source>
</evidence>
<dbReference type="Pfam" id="PF00644">
    <property type="entry name" value="PARP"/>
    <property type="match status" value="1"/>
</dbReference>
<dbReference type="InterPro" id="IPR012317">
    <property type="entry name" value="Poly(ADP-ribose)pol_cat_dom"/>
</dbReference>
<sequence length="202" mass="22458">MAPLTATVLALFVLLSCTLADVPQAVVTELSHAESFDEVHDPAHVIIRRAAGRNRKVYNMYHGTSMQAAESIIKTGFRPSGGGMLGPGVYVSTDIRKAKNYPYNVRAADRVILKVRVRVGKVKKINRQGHPLQYTWHARGYDTAWVPAKSGMVRSGLTESCVWDPKRVKVLAVVKAPAAAARKLKSLLRRMKKYHCSYWLVC</sequence>
<comment type="similarity">
    <text evidence="1">Belongs to the ARTD/PARP family.</text>
</comment>
<dbReference type="GO" id="GO:0003950">
    <property type="term" value="F:NAD+ poly-ADP-ribosyltransferase activity"/>
    <property type="evidence" value="ECO:0007669"/>
    <property type="project" value="InterPro"/>
</dbReference>
<protein>
    <submittedName>
        <fullName evidence="5">Uncharacterized protein LOC117365225</fullName>
    </submittedName>
</protein>
<dbReference type="SUPFAM" id="SSF56399">
    <property type="entry name" value="ADP-ribosylation"/>
    <property type="match status" value="1"/>
</dbReference>
<dbReference type="KEGG" id="gsh:117365225"/>
<dbReference type="OrthoDB" id="425894at2759"/>
<dbReference type="Gene3D" id="3.90.175.10">
    <property type="entry name" value="Diphtheria Toxin, domain 1"/>
    <property type="match status" value="1"/>
</dbReference>
<evidence type="ECO:0000313" key="4">
    <source>
        <dbReference type="Proteomes" id="UP000515159"/>
    </source>
</evidence>
<evidence type="ECO:0000313" key="5">
    <source>
        <dbReference type="RefSeq" id="XP_033811230.1"/>
    </source>
</evidence>
<dbReference type="PANTHER" id="PTHR36542">
    <property type="entry name" value="GIG2-LIKE PROTEIN DRED-RELATED"/>
    <property type="match status" value="1"/>
</dbReference>
<organism evidence="4 5">
    <name type="scientific">Geotrypetes seraphini</name>
    <name type="common">Gaboon caecilian</name>
    <name type="synonym">Caecilia seraphini</name>
    <dbReference type="NCBI Taxonomy" id="260995"/>
    <lineage>
        <taxon>Eukaryota</taxon>
        <taxon>Metazoa</taxon>
        <taxon>Chordata</taxon>
        <taxon>Craniata</taxon>
        <taxon>Vertebrata</taxon>
        <taxon>Euteleostomi</taxon>
        <taxon>Amphibia</taxon>
        <taxon>Gymnophiona</taxon>
        <taxon>Geotrypetes</taxon>
    </lineage>
</organism>
<feature type="signal peptide" evidence="2">
    <location>
        <begin position="1"/>
        <end position="20"/>
    </location>
</feature>
<feature type="domain" description="PARP catalytic" evidence="3">
    <location>
        <begin position="54"/>
        <end position="132"/>
    </location>
</feature>
<keyword evidence="2" id="KW-0732">Signal</keyword>
<proteinExistence type="inferred from homology"/>